<comment type="subcellular location">
    <subcellularLocation>
        <location evidence="9">Cell inner membrane</location>
        <topology evidence="9">Single-pass type II membrane protein</topology>
    </subcellularLocation>
    <subcellularLocation>
        <location evidence="1">Membrane</location>
    </subcellularLocation>
    <text evidence="9">Localizes to the division septum.</text>
</comment>
<sequence>MDGGGRLLRSVAEPFQAPLAAQQAYAGAGAALVAPTRAVASPRGRSLAKTRQPVVRASERAGTRVPRFAGTLLLAALFSGVGLFGAVKGGQYETFVAYYGAPQDVLARTFGFTIKNVSIAGLVELNQTEVLQVAGIDPRGSLPFFDAAAARERLMTLPLVKDATVRKLYPSGLAITLVEREAFALWQKQGQVFVVSADGTVTDRLTDPRFNRLPLVVGEGANLKAAAFTRLMDAAPDVKAHVRAGVFVGERRWNLKLDNGVDVRLPEEGVRDALARLSGLMKDQKILERDVLAIDLRMPDRVVMRLGEEAATARAEALKAKSKIKGSAT</sequence>
<dbReference type="HAMAP" id="MF_00911">
    <property type="entry name" value="FtsQ_subfam"/>
    <property type="match status" value="1"/>
</dbReference>
<dbReference type="RefSeq" id="WP_406854307.1">
    <property type="nucleotide sequence ID" value="NZ_CP157484.1"/>
</dbReference>
<evidence type="ECO:0000259" key="10">
    <source>
        <dbReference type="PROSITE" id="PS51779"/>
    </source>
</evidence>
<dbReference type="Pfam" id="PF03799">
    <property type="entry name" value="FtsQ_DivIB_C"/>
    <property type="match status" value="1"/>
</dbReference>
<accession>A0AAU7JB01</accession>
<reference evidence="11" key="1">
    <citation type="submission" date="2024-05" db="EMBL/GenBank/DDBJ databases">
        <authorList>
            <person name="Kim S."/>
            <person name="Heo J."/>
            <person name="Choi H."/>
            <person name="Choi Y."/>
            <person name="Kwon S.-W."/>
            <person name="Kim Y."/>
        </authorList>
    </citation>
    <scope>NUCLEOTIDE SEQUENCE</scope>
    <source>
        <strain evidence="11">KACC 23698</strain>
    </source>
</reference>
<evidence type="ECO:0000256" key="8">
    <source>
        <dbReference type="ARBA" id="ARBA00023306"/>
    </source>
</evidence>
<dbReference type="GO" id="GO:0043093">
    <property type="term" value="P:FtsZ-dependent cytokinesis"/>
    <property type="evidence" value="ECO:0007669"/>
    <property type="project" value="UniProtKB-UniRule"/>
</dbReference>
<keyword evidence="3 9" id="KW-0997">Cell inner membrane</keyword>
<dbReference type="InterPro" id="IPR005548">
    <property type="entry name" value="Cell_div_FtsQ/DivIB_C"/>
</dbReference>
<proteinExistence type="inferred from homology"/>
<protein>
    <recommendedName>
        <fullName evidence="9">Cell division protein FtsQ</fullName>
    </recommendedName>
</protein>
<evidence type="ECO:0000256" key="3">
    <source>
        <dbReference type="ARBA" id="ARBA00022519"/>
    </source>
</evidence>
<evidence type="ECO:0000256" key="6">
    <source>
        <dbReference type="ARBA" id="ARBA00022989"/>
    </source>
</evidence>
<evidence type="ECO:0000256" key="1">
    <source>
        <dbReference type="ARBA" id="ARBA00004370"/>
    </source>
</evidence>
<evidence type="ECO:0000256" key="2">
    <source>
        <dbReference type="ARBA" id="ARBA00022475"/>
    </source>
</evidence>
<dbReference type="PANTHER" id="PTHR35851">
    <property type="entry name" value="CELL DIVISION PROTEIN FTSQ"/>
    <property type="match status" value="1"/>
</dbReference>
<dbReference type="PROSITE" id="PS51779">
    <property type="entry name" value="POTRA"/>
    <property type="match status" value="1"/>
</dbReference>
<organism evidence="11">
    <name type="scientific">Alsobacter sp. KACC 23698</name>
    <dbReference type="NCBI Taxonomy" id="3149229"/>
    <lineage>
        <taxon>Bacteria</taxon>
        <taxon>Pseudomonadati</taxon>
        <taxon>Pseudomonadota</taxon>
        <taxon>Alphaproteobacteria</taxon>
        <taxon>Hyphomicrobiales</taxon>
        <taxon>Alsobacteraceae</taxon>
        <taxon>Alsobacter</taxon>
    </lineage>
</organism>
<comment type="similarity">
    <text evidence="9">Belongs to the FtsQ/DivIB family. FtsQ subfamily.</text>
</comment>
<dbReference type="Gene3D" id="3.40.50.11690">
    <property type="entry name" value="Cell division protein FtsQ/DivIB"/>
    <property type="match status" value="1"/>
</dbReference>
<feature type="domain" description="POTRA" evidence="10">
    <location>
        <begin position="112"/>
        <end position="180"/>
    </location>
</feature>
<dbReference type="PANTHER" id="PTHR35851:SF1">
    <property type="entry name" value="CELL DIVISION PROTEIN FTSQ"/>
    <property type="match status" value="1"/>
</dbReference>
<dbReference type="GO" id="GO:0032153">
    <property type="term" value="C:cell division site"/>
    <property type="evidence" value="ECO:0007669"/>
    <property type="project" value="UniProtKB-UniRule"/>
</dbReference>
<comment type="function">
    <text evidence="9">Essential cell division protein.</text>
</comment>
<dbReference type="InterPro" id="IPR026579">
    <property type="entry name" value="FtsQ"/>
</dbReference>
<dbReference type="InterPro" id="IPR034746">
    <property type="entry name" value="POTRA"/>
</dbReference>
<evidence type="ECO:0000313" key="11">
    <source>
        <dbReference type="EMBL" id="XBO37485.1"/>
    </source>
</evidence>
<evidence type="ECO:0000256" key="7">
    <source>
        <dbReference type="ARBA" id="ARBA00023136"/>
    </source>
</evidence>
<keyword evidence="5 9" id="KW-0812">Transmembrane</keyword>
<evidence type="ECO:0000256" key="9">
    <source>
        <dbReference type="HAMAP-Rule" id="MF_00911"/>
    </source>
</evidence>
<evidence type="ECO:0000256" key="4">
    <source>
        <dbReference type="ARBA" id="ARBA00022618"/>
    </source>
</evidence>
<dbReference type="InterPro" id="IPR045335">
    <property type="entry name" value="FtsQ_C_sf"/>
</dbReference>
<gene>
    <name evidence="9" type="primary">ftsQ</name>
    <name evidence="11" type="ORF">ABEG18_17355</name>
</gene>
<dbReference type="EMBL" id="CP157484">
    <property type="protein sequence ID" value="XBO37485.1"/>
    <property type="molecule type" value="Genomic_DNA"/>
</dbReference>
<dbReference type="GO" id="GO:0090529">
    <property type="term" value="P:cell septum assembly"/>
    <property type="evidence" value="ECO:0007669"/>
    <property type="project" value="InterPro"/>
</dbReference>
<dbReference type="Pfam" id="PF08478">
    <property type="entry name" value="POTRA_1"/>
    <property type="match status" value="1"/>
</dbReference>
<keyword evidence="8 9" id="KW-0131">Cell cycle</keyword>
<name>A0AAU7JB01_9HYPH</name>
<keyword evidence="4 9" id="KW-0132">Cell division</keyword>
<dbReference type="Gene3D" id="3.10.20.310">
    <property type="entry name" value="membrane protein fhac"/>
    <property type="match status" value="1"/>
</dbReference>
<feature type="transmembrane region" description="Helical" evidence="9">
    <location>
        <begin position="68"/>
        <end position="87"/>
    </location>
</feature>
<keyword evidence="6 9" id="KW-1133">Transmembrane helix</keyword>
<evidence type="ECO:0000256" key="5">
    <source>
        <dbReference type="ARBA" id="ARBA00022692"/>
    </source>
</evidence>
<keyword evidence="2 9" id="KW-1003">Cell membrane</keyword>
<keyword evidence="7 9" id="KW-0472">Membrane</keyword>
<dbReference type="GO" id="GO:0005886">
    <property type="term" value="C:plasma membrane"/>
    <property type="evidence" value="ECO:0007669"/>
    <property type="project" value="UniProtKB-SubCell"/>
</dbReference>
<dbReference type="AlphaFoldDB" id="A0AAU7JB01"/>
<dbReference type="InterPro" id="IPR013685">
    <property type="entry name" value="POTRA_FtsQ_type"/>
</dbReference>